<proteinExistence type="predicted"/>
<keyword evidence="2" id="KW-0812">Transmembrane</keyword>
<feature type="region of interest" description="Disordered" evidence="1">
    <location>
        <begin position="1"/>
        <end position="20"/>
    </location>
</feature>
<organism evidence="3 4">
    <name type="scientific">Kitasatospora kifunensis</name>
    <name type="common">Streptomyces kifunensis</name>
    <dbReference type="NCBI Taxonomy" id="58351"/>
    <lineage>
        <taxon>Bacteria</taxon>
        <taxon>Bacillati</taxon>
        <taxon>Actinomycetota</taxon>
        <taxon>Actinomycetes</taxon>
        <taxon>Kitasatosporales</taxon>
        <taxon>Streptomycetaceae</taxon>
        <taxon>Kitasatospora</taxon>
    </lineage>
</organism>
<name>A0A7W7RB74_KITKI</name>
<evidence type="ECO:0000256" key="2">
    <source>
        <dbReference type="SAM" id="Phobius"/>
    </source>
</evidence>
<reference evidence="3 4" key="1">
    <citation type="submission" date="2020-08" db="EMBL/GenBank/DDBJ databases">
        <title>Sequencing the genomes of 1000 actinobacteria strains.</title>
        <authorList>
            <person name="Klenk H.-P."/>
        </authorList>
    </citation>
    <scope>NUCLEOTIDE SEQUENCE [LARGE SCALE GENOMIC DNA]</scope>
    <source>
        <strain evidence="3 4">DSM 41654</strain>
    </source>
</reference>
<feature type="transmembrane region" description="Helical" evidence="2">
    <location>
        <begin position="43"/>
        <end position="62"/>
    </location>
</feature>
<comment type="caution">
    <text evidence="3">The sequence shown here is derived from an EMBL/GenBank/DDBJ whole genome shotgun (WGS) entry which is preliminary data.</text>
</comment>
<keyword evidence="2" id="KW-1133">Transmembrane helix</keyword>
<dbReference type="Proteomes" id="UP000540506">
    <property type="component" value="Unassembled WGS sequence"/>
</dbReference>
<feature type="transmembrane region" description="Helical" evidence="2">
    <location>
        <begin position="94"/>
        <end position="112"/>
    </location>
</feature>
<dbReference type="RefSeq" id="WP_184946331.1">
    <property type="nucleotide sequence ID" value="NZ_JACHJV010000003.1"/>
</dbReference>
<gene>
    <name evidence="3" type="ORF">FHR34_007858</name>
</gene>
<accession>A0A7W7RB74</accession>
<feature type="transmembrane region" description="Helical" evidence="2">
    <location>
        <begin position="206"/>
        <end position="223"/>
    </location>
</feature>
<dbReference type="EMBL" id="JACHJV010000003">
    <property type="protein sequence ID" value="MBB4928761.1"/>
    <property type="molecule type" value="Genomic_DNA"/>
</dbReference>
<keyword evidence="4" id="KW-1185">Reference proteome</keyword>
<evidence type="ECO:0000313" key="3">
    <source>
        <dbReference type="EMBL" id="MBB4928761.1"/>
    </source>
</evidence>
<feature type="transmembrane region" description="Helical" evidence="2">
    <location>
        <begin position="259"/>
        <end position="282"/>
    </location>
</feature>
<evidence type="ECO:0008006" key="5">
    <source>
        <dbReference type="Google" id="ProtNLM"/>
    </source>
</evidence>
<protein>
    <recommendedName>
        <fullName evidence="5">ABC transporter permease</fullName>
    </recommendedName>
</protein>
<feature type="compositionally biased region" description="Polar residues" evidence="1">
    <location>
        <begin position="1"/>
        <end position="17"/>
    </location>
</feature>
<sequence length="287" mass="30386">MSTRTSTRPATSGTTHQEPVGPPARFTDLLAAEWIKLWSLRSIPWFFLISAVTIIAVNANGARASRSEWSSWTVEQQAYYARVGALFDAFTRPGASLVLLAMGAVGAIAILSEQTTGLLRTTFAAAPARREVIASKVLVIAGVAAGFGVSVVAVSFWLDEAILAGKYGGVPIGHPGALRLVTASALLAPVGALIGLGLGAVIRHSVTTMVTLFTLIFILPLFIHDNTYWGAVITNTLPLSAWFRLLMPAKLIGTPYPSTIGGAWTVYALWTAVAVLVAMATVPKRDQ</sequence>
<evidence type="ECO:0000313" key="4">
    <source>
        <dbReference type="Proteomes" id="UP000540506"/>
    </source>
</evidence>
<feature type="transmembrane region" description="Helical" evidence="2">
    <location>
        <begin position="133"/>
        <end position="158"/>
    </location>
</feature>
<keyword evidence="2" id="KW-0472">Membrane</keyword>
<dbReference type="AlphaFoldDB" id="A0A7W7RB74"/>
<evidence type="ECO:0000256" key="1">
    <source>
        <dbReference type="SAM" id="MobiDB-lite"/>
    </source>
</evidence>
<feature type="transmembrane region" description="Helical" evidence="2">
    <location>
        <begin position="178"/>
        <end position="199"/>
    </location>
</feature>